<reference evidence="2" key="1">
    <citation type="journal article" date="2020" name="bioRxiv">
        <title>Comparative genomics of Chlamydomonas.</title>
        <authorList>
            <person name="Craig R.J."/>
            <person name="Hasan A.R."/>
            <person name="Ness R.W."/>
            <person name="Keightley P.D."/>
        </authorList>
    </citation>
    <scope>NUCLEOTIDE SEQUENCE</scope>
    <source>
        <strain evidence="2">CCAP 11/70</strain>
    </source>
</reference>
<evidence type="ECO:0000313" key="3">
    <source>
        <dbReference type="Proteomes" id="UP000612055"/>
    </source>
</evidence>
<accession>A0A835XUA0</accession>
<keyword evidence="3" id="KW-1185">Reference proteome</keyword>
<evidence type="ECO:0000313" key="2">
    <source>
        <dbReference type="EMBL" id="KAG2490246.1"/>
    </source>
</evidence>
<feature type="region of interest" description="Disordered" evidence="1">
    <location>
        <begin position="219"/>
        <end position="269"/>
    </location>
</feature>
<gene>
    <name evidence="2" type="ORF">HYH03_011370</name>
</gene>
<sequence length="902" mass="92044">MALRSRGRGAAGRGAASALRAAAAAAADSEDSPLTAAAASVLRARLRCSLRELPGFADALAPAPTEAAQMAGNRPCGVFARPSQERALEKCLQELRSALEDYGDSPHAVELAELLSQEPAAASALLRLHAVALRPSQEGKPAAGGHLAPKDWLSVATWRLLVDCVISTLIVKTLPLPPSRHALSVLRFVRAMLRAQPFHALSRQLAAAAAALEAGSGGGGGASSSGAGSGSGGGAYPGSGGASDGSGRGSGGRAGSSSNGGGAGSTGGGGAGCKISGGAGSSSGGGGAGSSSGGGAGSTIAFLSENVLGMGITLVTAVGLLLRFEPQTIPTEPMNRQEEASMRTLLGVLRELQSALPETPNTPPQPPSSSSAALDSYAHAERLERVACMDDFTRGLAESGFLDQATRLMLALQTSQGVQNGPVIKLQFMLKLWRALERAIGPDRLIWAPPHLGDGFVARSTSPAAAAHLRSALSGRCVQTAVLVYGVGTLRVADRGPSYGLPAELQTAGLALMGKEEDGNRSLSPIALELLLRQLASGSALPPPGPGASLELALRVGRAALGTAVARMPFVVPASCVPPPLMPLKADVPEAVRLAAGALACHRRLLPLKADVPEAVRLAAGALACHRRLLPLKADVPEAVRLAAGALACGRLLLPRQRPSPRLEAQRAEWWRLARWAAAFGMWETEEGSLRQLWRLVTEPLLAVWPDDSLDPGVLPPSAPPEVAAALAAGLQPHLRSMFASASDAGLHYGAASLTALLDVCDEARPGGSGLALFLTPLLAYGDPEAGEVLVGVLKSLSELPPGAADREPFRQAAAAFLNARGNVLGGGGNAGAAAMQAPVAAELRPAAEDPVAPCGAGTAAASEAPAVSVVQLQRFVDACEAYEEERGRVFAGQRPYMAKRR</sequence>
<dbReference type="Proteomes" id="UP000612055">
    <property type="component" value="Unassembled WGS sequence"/>
</dbReference>
<protein>
    <submittedName>
        <fullName evidence="2">Uncharacterized protein</fullName>
    </submittedName>
</protein>
<dbReference type="AlphaFoldDB" id="A0A835XUA0"/>
<evidence type="ECO:0000256" key="1">
    <source>
        <dbReference type="SAM" id="MobiDB-lite"/>
    </source>
</evidence>
<name>A0A835XUA0_9CHLO</name>
<organism evidence="2 3">
    <name type="scientific">Edaphochlamys debaryana</name>
    <dbReference type="NCBI Taxonomy" id="47281"/>
    <lineage>
        <taxon>Eukaryota</taxon>
        <taxon>Viridiplantae</taxon>
        <taxon>Chlorophyta</taxon>
        <taxon>core chlorophytes</taxon>
        <taxon>Chlorophyceae</taxon>
        <taxon>CS clade</taxon>
        <taxon>Chlamydomonadales</taxon>
        <taxon>Chlamydomonadales incertae sedis</taxon>
        <taxon>Edaphochlamys</taxon>
    </lineage>
</organism>
<dbReference type="EMBL" id="JAEHOE010000064">
    <property type="protein sequence ID" value="KAG2490246.1"/>
    <property type="molecule type" value="Genomic_DNA"/>
</dbReference>
<feature type="region of interest" description="Disordered" evidence="1">
    <location>
        <begin position="356"/>
        <end position="375"/>
    </location>
</feature>
<proteinExistence type="predicted"/>
<comment type="caution">
    <text evidence="2">The sequence shown here is derived from an EMBL/GenBank/DDBJ whole genome shotgun (WGS) entry which is preliminary data.</text>
</comment>